<gene>
    <name evidence="3" type="ORF">ACJIZ3_005186</name>
</gene>
<comment type="caution">
    <text evidence="3">The sequence shown here is derived from an EMBL/GenBank/DDBJ whole genome shotgun (WGS) entry which is preliminary data.</text>
</comment>
<dbReference type="Proteomes" id="UP001634393">
    <property type="component" value="Unassembled WGS sequence"/>
</dbReference>
<feature type="region of interest" description="Disordered" evidence="1">
    <location>
        <begin position="234"/>
        <end position="262"/>
    </location>
</feature>
<dbReference type="InterPro" id="IPR032350">
    <property type="entry name" value="Nbr1_FW"/>
</dbReference>
<dbReference type="InterPro" id="IPR013783">
    <property type="entry name" value="Ig-like_fold"/>
</dbReference>
<dbReference type="Pfam" id="PF16158">
    <property type="entry name" value="N_BRCA1_IG"/>
    <property type="match status" value="1"/>
</dbReference>
<dbReference type="Gene3D" id="2.60.40.10">
    <property type="entry name" value="Immunoglobulins"/>
    <property type="match status" value="1"/>
</dbReference>
<feature type="domain" description="Nbr1 FW" evidence="2">
    <location>
        <begin position="89"/>
        <end position="190"/>
    </location>
</feature>
<name>A0ABD3S4B2_9LAMI</name>
<evidence type="ECO:0000256" key="1">
    <source>
        <dbReference type="SAM" id="MobiDB-lite"/>
    </source>
</evidence>
<sequence length="330" mass="37803">MKKLNPLRINVVLNNVNKVESKSNFKSSNTSKKPCHFPYNTDFPNVDWNAYEFESLNREGEDLMAMYQHSEYFGFPVRPLFINLICNETVADGTIMRPNTTFTKKWRLRNSGTKTWPHGSKFVWNGGDKLTDEISVDIKMPNNGIHVDEKLDVSVILKAPKLPGQYTTYWKMSLPSGETFGQRLWVIIEVGDPSKNKKKVDYWSHPIGLSGDEILKFLNCKPFHFGESSVSTSNSWPPTSAVTGRVPMPGVDSSRAQPESTSIDEHFGKFNLNEEGSRLAIDSCEELFYEDDEELFDEDYEELFDVDVVEYFDEDDDMDLSDEEFDMSSD</sequence>
<accession>A0ABD3S4B2</accession>
<proteinExistence type="predicted"/>
<dbReference type="AlphaFoldDB" id="A0ABD3S4B2"/>
<evidence type="ECO:0000313" key="4">
    <source>
        <dbReference type="Proteomes" id="UP001634393"/>
    </source>
</evidence>
<organism evidence="3 4">
    <name type="scientific">Penstemon smallii</name>
    <dbReference type="NCBI Taxonomy" id="265156"/>
    <lineage>
        <taxon>Eukaryota</taxon>
        <taxon>Viridiplantae</taxon>
        <taxon>Streptophyta</taxon>
        <taxon>Embryophyta</taxon>
        <taxon>Tracheophyta</taxon>
        <taxon>Spermatophyta</taxon>
        <taxon>Magnoliopsida</taxon>
        <taxon>eudicotyledons</taxon>
        <taxon>Gunneridae</taxon>
        <taxon>Pentapetalae</taxon>
        <taxon>asterids</taxon>
        <taxon>lamiids</taxon>
        <taxon>Lamiales</taxon>
        <taxon>Plantaginaceae</taxon>
        <taxon>Cheloneae</taxon>
        <taxon>Penstemon</taxon>
    </lineage>
</organism>
<reference evidence="3 4" key="1">
    <citation type="submission" date="2024-12" db="EMBL/GenBank/DDBJ databases">
        <title>The unique morphological basis and parallel evolutionary history of personate flowers in Penstemon.</title>
        <authorList>
            <person name="Depatie T.H."/>
            <person name="Wessinger C.A."/>
        </authorList>
    </citation>
    <scope>NUCLEOTIDE SEQUENCE [LARGE SCALE GENOMIC DNA]</scope>
    <source>
        <strain evidence="3">WTNN_2</strain>
        <tissue evidence="3">Leaf</tissue>
    </source>
</reference>
<dbReference type="CDD" id="cd14947">
    <property type="entry name" value="NBR1_like"/>
    <property type="match status" value="1"/>
</dbReference>
<evidence type="ECO:0000259" key="2">
    <source>
        <dbReference type="Pfam" id="PF16158"/>
    </source>
</evidence>
<protein>
    <recommendedName>
        <fullName evidence="2">Nbr1 FW domain-containing protein</fullName>
    </recommendedName>
</protein>
<evidence type="ECO:0000313" key="3">
    <source>
        <dbReference type="EMBL" id="KAL3819281.1"/>
    </source>
</evidence>
<dbReference type="EMBL" id="JBJXBP010000007">
    <property type="protein sequence ID" value="KAL3819281.1"/>
    <property type="molecule type" value="Genomic_DNA"/>
</dbReference>
<dbReference type="PANTHER" id="PTHR20930:SF0">
    <property type="entry name" value="PROTEIN ILRUN"/>
    <property type="match status" value="1"/>
</dbReference>
<keyword evidence="4" id="KW-1185">Reference proteome</keyword>
<dbReference type="PANTHER" id="PTHR20930">
    <property type="entry name" value="OVARIAN CARCINOMA ANTIGEN CA125-RELATED"/>
    <property type="match status" value="1"/>
</dbReference>